<proteinExistence type="predicted"/>
<dbReference type="AlphaFoldDB" id="A0A8K0L3J5"/>
<dbReference type="OrthoDB" id="3476937at2759"/>
<accession>A0A8K0L3J5</accession>
<comment type="caution">
    <text evidence="2">The sequence shown here is derived from an EMBL/GenBank/DDBJ whole genome shotgun (WGS) entry which is preliminary data.</text>
</comment>
<evidence type="ECO:0000313" key="3">
    <source>
        <dbReference type="Proteomes" id="UP000809789"/>
    </source>
</evidence>
<evidence type="ECO:0000313" key="2">
    <source>
        <dbReference type="EMBL" id="KAG8626770.1"/>
    </source>
</evidence>
<evidence type="ECO:0000256" key="1">
    <source>
        <dbReference type="SAM" id="MobiDB-lite"/>
    </source>
</evidence>
<name>A0A8K0L3J5_9PEZI</name>
<reference evidence="2" key="1">
    <citation type="submission" date="2021-07" db="EMBL/GenBank/DDBJ databases">
        <title>Elsinoe batatas strain:CRI-CJ2 Genome sequencing and assembly.</title>
        <authorList>
            <person name="Huang L."/>
        </authorList>
    </citation>
    <scope>NUCLEOTIDE SEQUENCE</scope>
    <source>
        <strain evidence="2">CRI-CJ2</strain>
    </source>
</reference>
<organism evidence="2 3">
    <name type="scientific">Elsinoe batatas</name>
    <dbReference type="NCBI Taxonomy" id="2601811"/>
    <lineage>
        <taxon>Eukaryota</taxon>
        <taxon>Fungi</taxon>
        <taxon>Dikarya</taxon>
        <taxon>Ascomycota</taxon>
        <taxon>Pezizomycotina</taxon>
        <taxon>Dothideomycetes</taxon>
        <taxon>Dothideomycetidae</taxon>
        <taxon>Myriangiales</taxon>
        <taxon>Elsinoaceae</taxon>
        <taxon>Elsinoe</taxon>
    </lineage>
</organism>
<sequence>MSDLSTYAYPHYLLLTSSPKTSLQIHYFSPDATLTITTSLFPSNLEPIAHFQSLGTFNLPTTPPLLSSYLKETLSSITSSIDPDFAAKLATILPSSSFATSADPGEHQPDPPVDANHPHDPSCPEQSLETSLYVLTAFASFPQPLLSDPDTSLQWRWHKPTSPYVQAGQWRDGFEKVVEDAEWNAGRGWRLLVRVGV</sequence>
<dbReference type="Proteomes" id="UP000809789">
    <property type="component" value="Unassembled WGS sequence"/>
</dbReference>
<gene>
    <name evidence="2" type="ORF">KVT40_005715</name>
</gene>
<protein>
    <submittedName>
        <fullName evidence="2">Uncharacterized protein</fullName>
    </submittedName>
</protein>
<keyword evidence="3" id="KW-1185">Reference proteome</keyword>
<feature type="region of interest" description="Disordered" evidence="1">
    <location>
        <begin position="99"/>
        <end position="125"/>
    </location>
</feature>
<dbReference type="EMBL" id="JAESVG020000006">
    <property type="protein sequence ID" value="KAG8626770.1"/>
    <property type="molecule type" value="Genomic_DNA"/>
</dbReference>